<dbReference type="InterPro" id="IPR012675">
    <property type="entry name" value="Beta-grasp_dom_sf"/>
</dbReference>
<dbReference type="InterPro" id="IPR027980">
    <property type="entry name" value="RACo_C"/>
</dbReference>
<comment type="caution">
    <text evidence="2">The sequence shown here is derived from an EMBL/GenBank/DDBJ whole genome shotgun (WGS) entry which is preliminary data.</text>
</comment>
<dbReference type="InterPro" id="IPR036010">
    <property type="entry name" value="2Fe-2S_ferredoxin-like_sf"/>
</dbReference>
<dbReference type="CDD" id="cd00207">
    <property type="entry name" value="fer2"/>
    <property type="match status" value="1"/>
</dbReference>
<dbReference type="SUPFAM" id="SSF54292">
    <property type="entry name" value="2Fe-2S ferredoxin-like"/>
    <property type="match status" value="1"/>
</dbReference>
<dbReference type="Proteomes" id="UP000823892">
    <property type="component" value="Unassembled WGS sequence"/>
</dbReference>
<evidence type="ECO:0000259" key="1">
    <source>
        <dbReference type="PROSITE" id="PS51085"/>
    </source>
</evidence>
<evidence type="ECO:0000313" key="2">
    <source>
        <dbReference type="EMBL" id="HJD28086.1"/>
    </source>
</evidence>
<dbReference type="Pfam" id="PF14574">
    <property type="entry name" value="RACo_C_ter"/>
    <property type="match status" value="1"/>
</dbReference>
<protein>
    <submittedName>
        <fullName evidence="2">DUF4445 domain-containing protein</fullName>
    </submittedName>
</protein>
<dbReference type="Pfam" id="PF00111">
    <property type="entry name" value="Fer2"/>
    <property type="match status" value="1"/>
</dbReference>
<sequence>MPQKYKLTFLQENTSIEASEGSTLMEALKEAGIFLDAPCGGRGTCGKCLVKISENGSDWAEVKACQTKINKELLVDTENSPKNHRILTSSSIRQVPFHPSFSKVPDKDHYYMAAFDIGTTTIAAYLLDGRTGKEICTASSLNPQAAYGADVISRANYVLEHGHKELSDCIHSAADKLIGQLAQSAGIQREDIYLLCFVGNTCMHHIFFQYPMESLVRAPYEPSQKGLIREKASDLDIHIHPDGELIFLPVIAGFVGADTMGCILSLRPDLQEEISLMLDIGTNGELVLGNKDRLVCCSTAAGPAFEGAKIHCGMRGAQGAVDHMTYDPSGFHFTVIGQEAPKGICGSGLIDTIACLRRAGLIDESGRLLNQEEAAQLDPAFAPHMTEWEHMPAFLYDPAYPEVFLTQKDVREVQLAKGAIAAGILLLEKHLGITHENIRKVYIAGAFGNYMDPKSACDIGLLPYSLRDRVIPVGNAAGEGAKIALLNVEELNKTVQLMDQVDFLELAALPEFQDCFIDELEFPEIRGQQEN</sequence>
<dbReference type="Gene3D" id="3.10.20.30">
    <property type="match status" value="1"/>
</dbReference>
<feature type="domain" description="2Fe-2S ferredoxin-type" evidence="1">
    <location>
        <begin position="5"/>
        <end position="81"/>
    </location>
</feature>
<dbReference type="Gene3D" id="3.30.420.480">
    <property type="entry name" value="Domain of unknown function (DUF4445)"/>
    <property type="match status" value="1"/>
</dbReference>
<reference evidence="2" key="1">
    <citation type="journal article" date="2021" name="PeerJ">
        <title>Extensive microbial diversity within the chicken gut microbiome revealed by metagenomics and culture.</title>
        <authorList>
            <person name="Gilroy R."/>
            <person name="Ravi A."/>
            <person name="Getino M."/>
            <person name="Pursley I."/>
            <person name="Horton D.L."/>
            <person name="Alikhan N.F."/>
            <person name="Baker D."/>
            <person name="Gharbi K."/>
            <person name="Hall N."/>
            <person name="Watson M."/>
            <person name="Adriaenssens E.M."/>
            <person name="Foster-Nyarko E."/>
            <person name="Jarju S."/>
            <person name="Secka A."/>
            <person name="Antonio M."/>
            <person name="Oren A."/>
            <person name="Chaudhuri R.R."/>
            <person name="La Ragione R."/>
            <person name="Hildebrand F."/>
            <person name="Pallen M.J."/>
        </authorList>
    </citation>
    <scope>NUCLEOTIDE SEQUENCE</scope>
    <source>
        <strain evidence="2">ChiBcec6-4105</strain>
    </source>
</reference>
<dbReference type="GO" id="GO:0051536">
    <property type="term" value="F:iron-sulfur cluster binding"/>
    <property type="evidence" value="ECO:0007669"/>
    <property type="project" value="InterPro"/>
</dbReference>
<evidence type="ECO:0000313" key="3">
    <source>
        <dbReference type="Proteomes" id="UP000823892"/>
    </source>
</evidence>
<dbReference type="PANTHER" id="PTHR42895:SF1">
    <property type="entry name" value="IRON-SULFUR CLUSTER PROTEIN"/>
    <property type="match status" value="1"/>
</dbReference>
<dbReference type="Pfam" id="PF17651">
    <property type="entry name" value="Raco_middle"/>
    <property type="match status" value="1"/>
</dbReference>
<dbReference type="PANTHER" id="PTHR42895">
    <property type="entry name" value="IRON-SULFUR CLUSTER-BINDING PROTEIN-RELATED"/>
    <property type="match status" value="1"/>
</dbReference>
<gene>
    <name evidence="2" type="ORF">H9914_03690</name>
</gene>
<dbReference type="InterPro" id="IPR001041">
    <property type="entry name" value="2Fe-2S_ferredoxin-type"/>
</dbReference>
<name>A0A9D2QU90_9FIRM</name>
<organism evidence="2 3">
    <name type="scientific">Candidatus Blautia avicola</name>
    <dbReference type="NCBI Taxonomy" id="2838483"/>
    <lineage>
        <taxon>Bacteria</taxon>
        <taxon>Bacillati</taxon>
        <taxon>Bacillota</taxon>
        <taxon>Clostridia</taxon>
        <taxon>Lachnospirales</taxon>
        <taxon>Lachnospiraceae</taxon>
        <taxon>Blautia</taxon>
    </lineage>
</organism>
<dbReference type="InterPro" id="IPR042259">
    <property type="entry name" value="Raco-like_middle_sf"/>
</dbReference>
<dbReference type="InterPro" id="IPR041414">
    <property type="entry name" value="Raco-like_middle"/>
</dbReference>
<dbReference type="AlphaFoldDB" id="A0A9D2QU90"/>
<accession>A0A9D2QU90</accession>
<proteinExistence type="predicted"/>
<dbReference type="PROSITE" id="PS51085">
    <property type="entry name" value="2FE2S_FER_2"/>
    <property type="match status" value="1"/>
</dbReference>
<dbReference type="InterPro" id="IPR052911">
    <property type="entry name" value="Corrinoid_activation_enz"/>
</dbReference>
<dbReference type="EMBL" id="DWUY01000081">
    <property type="protein sequence ID" value="HJD28086.1"/>
    <property type="molecule type" value="Genomic_DNA"/>
</dbReference>
<reference evidence="2" key="2">
    <citation type="submission" date="2021-04" db="EMBL/GenBank/DDBJ databases">
        <authorList>
            <person name="Gilroy R."/>
        </authorList>
    </citation>
    <scope>NUCLEOTIDE SEQUENCE</scope>
    <source>
        <strain evidence="2">ChiBcec6-4105</strain>
    </source>
</reference>